<organism evidence="2 3">
    <name type="scientific">Anaerospora hongkongensis</name>
    <dbReference type="NCBI Taxonomy" id="244830"/>
    <lineage>
        <taxon>Bacteria</taxon>
        <taxon>Bacillati</taxon>
        <taxon>Bacillota</taxon>
        <taxon>Negativicutes</taxon>
        <taxon>Selenomonadales</taxon>
        <taxon>Sporomusaceae</taxon>
        <taxon>Anaerospora</taxon>
    </lineage>
</organism>
<evidence type="ECO:0000313" key="2">
    <source>
        <dbReference type="EMBL" id="TCL32171.1"/>
    </source>
</evidence>
<gene>
    <name evidence="2" type="ORF">EV210_12429</name>
</gene>
<keyword evidence="1" id="KW-0812">Transmembrane</keyword>
<evidence type="ECO:0000313" key="3">
    <source>
        <dbReference type="Proteomes" id="UP000295063"/>
    </source>
</evidence>
<name>A0A4R1PP45_9FIRM</name>
<keyword evidence="1" id="KW-1133">Transmembrane helix</keyword>
<keyword evidence="1" id="KW-0472">Membrane</keyword>
<dbReference type="Proteomes" id="UP000295063">
    <property type="component" value="Unassembled WGS sequence"/>
</dbReference>
<proteinExistence type="predicted"/>
<dbReference type="AlphaFoldDB" id="A0A4R1PP45"/>
<feature type="transmembrane region" description="Helical" evidence="1">
    <location>
        <begin position="46"/>
        <end position="71"/>
    </location>
</feature>
<comment type="caution">
    <text evidence="2">The sequence shown here is derived from an EMBL/GenBank/DDBJ whole genome shotgun (WGS) entry which is preliminary data.</text>
</comment>
<reference evidence="2 3" key="1">
    <citation type="submission" date="2019-03" db="EMBL/GenBank/DDBJ databases">
        <title>Genomic Encyclopedia of Type Strains, Phase IV (KMG-IV): sequencing the most valuable type-strain genomes for metagenomic binning, comparative biology and taxonomic classification.</title>
        <authorList>
            <person name="Goeker M."/>
        </authorList>
    </citation>
    <scope>NUCLEOTIDE SEQUENCE [LARGE SCALE GENOMIC DNA]</scope>
    <source>
        <strain evidence="2 3">DSM 15969</strain>
    </source>
</reference>
<feature type="transmembrane region" description="Helical" evidence="1">
    <location>
        <begin position="83"/>
        <end position="104"/>
    </location>
</feature>
<dbReference type="RefSeq" id="WP_132083592.1">
    <property type="nucleotide sequence ID" value="NZ_DAIMLW010000307.1"/>
</dbReference>
<keyword evidence="3" id="KW-1185">Reference proteome</keyword>
<sequence>MQWQALLTNAANYFVVAKPFLAAVVLLVSLVLVGDKGSKVSLNRNSPCLAALCIFAFAIGTGLTTWFFLLAPLLALTGINFTLTYPMITMYGAFWLLMGVLISAKKLIYDAHRRQHQG</sequence>
<dbReference type="OrthoDB" id="3035082at2"/>
<dbReference type="EMBL" id="SLUI01000024">
    <property type="protein sequence ID" value="TCL32171.1"/>
    <property type="molecule type" value="Genomic_DNA"/>
</dbReference>
<feature type="transmembrane region" description="Helical" evidence="1">
    <location>
        <begin position="12"/>
        <end position="34"/>
    </location>
</feature>
<evidence type="ECO:0000256" key="1">
    <source>
        <dbReference type="SAM" id="Phobius"/>
    </source>
</evidence>
<accession>A0A4R1PP45</accession>
<protein>
    <submittedName>
        <fullName evidence="2">Uncharacterized protein</fullName>
    </submittedName>
</protein>